<feature type="region of interest" description="Disordered" evidence="12">
    <location>
        <begin position="586"/>
        <end position="679"/>
    </location>
</feature>
<dbReference type="GO" id="GO:0005737">
    <property type="term" value="C:cytoplasm"/>
    <property type="evidence" value="ECO:0007669"/>
    <property type="project" value="UniProtKB-SubCell"/>
</dbReference>
<dbReference type="GO" id="GO:0031589">
    <property type="term" value="P:cell-substrate adhesion"/>
    <property type="evidence" value="ECO:0007669"/>
    <property type="project" value="TreeGrafter"/>
</dbReference>
<feature type="domain" description="SoHo" evidence="14">
    <location>
        <begin position="547"/>
        <end position="604"/>
    </location>
</feature>
<evidence type="ECO:0000256" key="6">
    <source>
        <dbReference type="ARBA" id="ARBA00022490"/>
    </source>
</evidence>
<feature type="compositionally biased region" description="Pro residues" evidence="12">
    <location>
        <begin position="270"/>
        <end position="279"/>
    </location>
</feature>
<evidence type="ECO:0000259" key="14">
    <source>
        <dbReference type="PROSITE" id="PS50831"/>
    </source>
</evidence>
<evidence type="ECO:0000256" key="3">
    <source>
        <dbReference type="ARBA" id="ARBA00004496"/>
    </source>
</evidence>
<dbReference type="SMART" id="SM00326">
    <property type="entry name" value="SH3"/>
    <property type="match status" value="3"/>
</dbReference>
<evidence type="ECO:0000256" key="8">
    <source>
        <dbReference type="ARBA" id="ARBA00022737"/>
    </source>
</evidence>
<dbReference type="CDD" id="cd11919">
    <property type="entry name" value="SH3_Sorbs1_1"/>
    <property type="match status" value="1"/>
</dbReference>
<feature type="region of interest" description="Disordered" evidence="12">
    <location>
        <begin position="1316"/>
        <end position="1343"/>
    </location>
</feature>
<evidence type="ECO:0000256" key="2">
    <source>
        <dbReference type="ARBA" id="ARBA00004246"/>
    </source>
</evidence>
<feature type="region of interest" description="Disordered" evidence="12">
    <location>
        <begin position="232"/>
        <end position="341"/>
    </location>
</feature>
<dbReference type="RefSeq" id="XP_044924609.1">
    <property type="nucleotide sequence ID" value="XM_045068674.1"/>
</dbReference>
<keyword evidence="6" id="KW-0963">Cytoplasm</keyword>
<dbReference type="InterPro" id="IPR003127">
    <property type="entry name" value="SoHo_dom"/>
</dbReference>
<keyword evidence="7" id="KW-0597">Phosphoprotein</keyword>
<feature type="domain" description="SH3" evidence="13">
    <location>
        <begin position="1346"/>
        <end position="1407"/>
    </location>
</feature>
<dbReference type="CDD" id="cd11916">
    <property type="entry name" value="SH3_Sorbs1_3"/>
    <property type="match status" value="1"/>
</dbReference>
<dbReference type="Gene3D" id="2.30.30.40">
    <property type="entry name" value="SH3 Domains"/>
    <property type="match status" value="3"/>
</dbReference>
<dbReference type="InterPro" id="IPR035611">
    <property type="entry name" value="SORBS1_SH3_2"/>
</dbReference>
<dbReference type="PRINTS" id="PR00452">
    <property type="entry name" value="SH3DOMAIN"/>
</dbReference>
<evidence type="ECO:0000313" key="16">
    <source>
        <dbReference type="RefSeq" id="XP_044924609.1"/>
    </source>
</evidence>
<gene>
    <name evidence="16" type="primary">SORBS1</name>
</gene>
<feature type="domain" description="SH3" evidence="13">
    <location>
        <begin position="918"/>
        <end position="979"/>
    </location>
</feature>
<feature type="compositionally biased region" description="Low complexity" evidence="12">
    <location>
        <begin position="471"/>
        <end position="484"/>
    </location>
</feature>
<keyword evidence="8" id="KW-0677">Repeat</keyword>
<feature type="compositionally biased region" description="Pro residues" evidence="12">
    <location>
        <begin position="411"/>
        <end position="433"/>
    </location>
</feature>
<dbReference type="GO" id="GO:0005925">
    <property type="term" value="C:focal adhesion"/>
    <property type="evidence" value="ECO:0007669"/>
    <property type="project" value="UniProtKB-SubCell"/>
</dbReference>
<evidence type="ECO:0000259" key="13">
    <source>
        <dbReference type="PROSITE" id="PS50002"/>
    </source>
</evidence>
<evidence type="ECO:0000256" key="1">
    <source>
        <dbReference type="ARBA" id="ARBA00004236"/>
    </source>
</evidence>
<dbReference type="InterPro" id="IPR036028">
    <property type="entry name" value="SH3-like_dom_sf"/>
</dbReference>
<feature type="compositionally biased region" description="Polar residues" evidence="12">
    <location>
        <begin position="1317"/>
        <end position="1343"/>
    </location>
</feature>
<dbReference type="Pfam" id="PF00018">
    <property type="entry name" value="SH3_1"/>
    <property type="match status" value="1"/>
</dbReference>
<feature type="compositionally biased region" description="Basic and acidic residues" evidence="12">
    <location>
        <begin position="535"/>
        <end position="546"/>
    </location>
</feature>
<dbReference type="InterPro" id="IPR035606">
    <property type="entry name" value="SORBS1_SH3"/>
</dbReference>
<dbReference type="PANTHER" id="PTHR14167">
    <property type="entry name" value="SH3 DOMAIN-CONTAINING"/>
    <property type="match status" value="1"/>
</dbReference>
<dbReference type="PROSITE" id="PS50002">
    <property type="entry name" value="SH3"/>
    <property type="match status" value="3"/>
</dbReference>
<feature type="compositionally biased region" description="Low complexity" evidence="12">
    <location>
        <begin position="151"/>
        <end position="160"/>
    </location>
</feature>
<feature type="compositionally biased region" description="Basic and acidic residues" evidence="12">
    <location>
        <begin position="1216"/>
        <end position="1228"/>
    </location>
</feature>
<feature type="compositionally biased region" description="Polar residues" evidence="12">
    <location>
        <begin position="74"/>
        <end position="88"/>
    </location>
</feature>
<dbReference type="SMART" id="SM00459">
    <property type="entry name" value="Sorb"/>
    <property type="match status" value="1"/>
</dbReference>
<dbReference type="InterPro" id="IPR001452">
    <property type="entry name" value="SH3_domain"/>
</dbReference>
<keyword evidence="15" id="KW-1185">Reference proteome</keyword>
<evidence type="ECO:0000256" key="7">
    <source>
        <dbReference type="ARBA" id="ARBA00022553"/>
    </source>
</evidence>
<feature type="compositionally biased region" description="Basic and acidic residues" evidence="12">
    <location>
        <begin position="1171"/>
        <end position="1188"/>
    </location>
</feature>
<dbReference type="Pfam" id="PF07653">
    <property type="entry name" value="SH3_2"/>
    <property type="match status" value="1"/>
</dbReference>
<feature type="region of interest" description="Disordered" evidence="12">
    <location>
        <begin position="1160"/>
        <end position="1198"/>
    </location>
</feature>
<sequence>MSSECDVGASKAVVNGLAPGSNGQDKDMDPTKICTGKGAVTLRASSSYREIPSSGPTSPQETPQHESKPDEWRLSSNADANGNAQPSSLAAKGYRSVHPNLPSDKPQVLSPPRPPLPKEDRFAWQRPPSHSTPKDSLYLSSPKPYVPPSTPSQQRPSRPQAGPEGVRCSGPSLPGPTVPGASSQPRHRRVATRTVYRENVSSNPRHEADGNKKVSSLYVPCLSKNICRVAAESASHVARDPATGTPLEAAGARAPAPSIVPRTASTGRPPSAPPDPPQPFFDIRKDAAKGARPPFPDAARPPVLGPQLSSAPEHRKTKEPYLLQPCYPTKGASSSSSAQPEVIVVPLYLVNTDRGQEGTARPPASLGPLGPPGPATTPAGSPLTFPTLDDFIPPRLQRRPHHSQPAGAADPHPPVSQTPPSSSPPPPLLPPAPEGLLRASEPDLTGAVSSTDSGPLLNEVSSSHVGTDPQSSAPASKPSSAYPSTTIVNPTIVLLQHNREQQKRLSSLSDPVSERRVGEQDLAPTQEKPTSPGRATEKKVKDDSRRVARSAQDLSDVSMDDVGIPLRNTERSKDWYKTMFKQIHKLNRDDDSDLYSPRYSFSEDTKSPLSVPRSKSEMSYIDGEKVVKRSATLPLPARSSSLKSSPERNDWEPPDKKVDTRKYRAEPKSIYDYQPGKSSVLTNEKMSSAVSPSPDISAEAPGYIYSSNFHAVKRESDGAPGDLASLENERQIYKSVLEGGDIPLQGLSGLKRPSSSASTKDSESPRHFIPADYLESTEEFIRRRHDDKEKLLADQRRLKREQEEADIAARRHTGVIPTHHQFITNERFGDLLNIDDTAKRKSGSEMRPARAKFDFKAQTLKELPLQKGDIVYIYKQIDQNWYEGEHHGRVGIFPRSYIELLPPAEKAQPKKLAPVQVLEYGEAVAKFNFNGDTQVEMSFRKGERITLLRQVDENWYEGRIPGTSRQGIFPITYVDVIKRPLVKNPVDYIDLPFSSSPSRSGTASPQFASHSKLIVPAPSSLPHPHRALSPEMHAVTSEWISLTVGVPGRRPLALTPPLPPLPETSVYNTDPLSSWARPGSSLSLSLPHSSWSDRSAPRSLAAPLALPPSHKAASLAPGAPTFLHVNGDSGVHMPPPGVHQDSFPQLLPGSSDRVISELSNAFSSQGKRQPRREERGQCERRAEREAGERYPGAPRISKKSCLRPSDVVRCLSADQRLSDLRAPEESRPGKPPGSPFPGREAEQTELHRGGEQAERKAARSAGSQPSHHSLRAGPDLTESEKSYVEAVCNEIINIAEKSVHYCSTVSHPLDFHHKVSPSDNKSSLIISQQPQAQQRRVTPDRSQTSQDLFSYQALYSYIPQNDDELELRDGDIVDVMEKCDDGWFVGTSRRTRQFGTFPGNYVKPLYL</sequence>
<comment type="subcellular location">
    <subcellularLocation>
        <location evidence="2">Cell junction</location>
        <location evidence="2">Focal adhesion</location>
    </subcellularLocation>
    <subcellularLocation>
        <location evidence="1">Cell membrane</location>
    </subcellularLocation>
    <subcellularLocation>
        <location evidence="3">Cytoplasm</location>
    </subcellularLocation>
</comment>
<feature type="compositionally biased region" description="Polar residues" evidence="12">
    <location>
        <begin position="43"/>
        <end position="62"/>
    </location>
</feature>
<dbReference type="SUPFAM" id="SSF50044">
    <property type="entry name" value="SH3-domain"/>
    <property type="match status" value="3"/>
</dbReference>
<dbReference type="FunFam" id="2.30.30.40:FF:000004">
    <property type="entry name" value="Sorbin and SH3 domain-containing protein 1 isoform 2"/>
    <property type="match status" value="1"/>
</dbReference>
<dbReference type="CTD" id="10580"/>
<evidence type="ECO:0000256" key="4">
    <source>
        <dbReference type="ARBA" id="ARBA00022443"/>
    </source>
</evidence>
<dbReference type="Pfam" id="PF02208">
    <property type="entry name" value="Sorb"/>
    <property type="match status" value="1"/>
</dbReference>
<dbReference type="PANTHER" id="PTHR14167:SF64">
    <property type="entry name" value="SORBIN AND SH3 DOMAIN-CONTAINING PROTEIN 1"/>
    <property type="match status" value="1"/>
</dbReference>
<feature type="region of interest" description="Disordered" evidence="12">
    <location>
        <begin position="1"/>
        <end position="213"/>
    </location>
</feature>
<feature type="region of interest" description="Disordered" evidence="12">
    <location>
        <begin position="743"/>
        <end position="767"/>
    </location>
</feature>
<evidence type="ECO:0000256" key="5">
    <source>
        <dbReference type="ARBA" id="ARBA00022475"/>
    </source>
</evidence>
<dbReference type="FunFam" id="2.30.30.40:FF:000003">
    <property type="entry name" value="Sorbin and SH3 domain-containing protein 1 isoform 2"/>
    <property type="match status" value="1"/>
</dbReference>
<feature type="compositionally biased region" description="Polar residues" evidence="12">
    <location>
        <begin position="447"/>
        <end position="470"/>
    </location>
</feature>
<feature type="compositionally biased region" description="Basic and acidic residues" evidence="12">
    <location>
        <begin position="1239"/>
        <end position="1257"/>
    </location>
</feature>
<keyword evidence="9" id="KW-0965">Cell junction</keyword>
<feature type="compositionally biased region" description="Basic and acidic residues" evidence="12">
    <location>
        <begin position="645"/>
        <end position="669"/>
    </location>
</feature>
<feature type="domain" description="SH3" evidence="13">
    <location>
        <begin position="844"/>
        <end position="903"/>
    </location>
</feature>
<keyword evidence="4 11" id="KW-0728">SH3 domain</keyword>
<organism evidence="15 16">
    <name type="scientific">Mustela putorius furo</name>
    <name type="common">European domestic ferret</name>
    <name type="synonym">Mustela furo</name>
    <dbReference type="NCBI Taxonomy" id="9669"/>
    <lineage>
        <taxon>Eukaryota</taxon>
        <taxon>Metazoa</taxon>
        <taxon>Chordata</taxon>
        <taxon>Craniata</taxon>
        <taxon>Vertebrata</taxon>
        <taxon>Euteleostomi</taxon>
        <taxon>Mammalia</taxon>
        <taxon>Eutheria</taxon>
        <taxon>Laurasiatheria</taxon>
        <taxon>Carnivora</taxon>
        <taxon>Caniformia</taxon>
        <taxon>Musteloidea</taxon>
        <taxon>Mustelidae</taxon>
        <taxon>Mustelinae</taxon>
        <taxon>Mustela</taxon>
    </lineage>
</organism>
<dbReference type="InterPro" id="IPR050384">
    <property type="entry name" value="Endophilin_SH3RF"/>
</dbReference>
<dbReference type="GeneID" id="101687012"/>
<dbReference type="GO" id="GO:0005634">
    <property type="term" value="C:nucleus"/>
    <property type="evidence" value="ECO:0007669"/>
    <property type="project" value="TreeGrafter"/>
</dbReference>
<evidence type="ECO:0000313" key="15">
    <source>
        <dbReference type="Proteomes" id="UP000000715"/>
    </source>
</evidence>
<dbReference type="Proteomes" id="UP000000715">
    <property type="component" value="Unplaced"/>
</dbReference>
<dbReference type="PROSITE" id="PS50831">
    <property type="entry name" value="SOHO"/>
    <property type="match status" value="1"/>
</dbReference>
<evidence type="ECO:0000256" key="10">
    <source>
        <dbReference type="ARBA" id="ARBA00023136"/>
    </source>
</evidence>
<evidence type="ECO:0000256" key="9">
    <source>
        <dbReference type="ARBA" id="ARBA00022949"/>
    </source>
</evidence>
<keyword evidence="10" id="KW-0472">Membrane</keyword>
<feature type="region of interest" description="Disordered" evidence="12">
    <location>
        <begin position="354"/>
        <end position="563"/>
    </location>
</feature>
<accession>A0A8U0URQ5</accession>
<dbReference type="InterPro" id="IPR035610">
    <property type="entry name" value="SORBS1_SH3_1"/>
</dbReference>
<evidence type="ECO:0000256" key="11">
    <source>
        <dbReference type="PROSITE-ProRule" id="PRU00192"/>
    </source>
</evidence>
<proteinExistence type="predicted"/>
<dbReference type="GO" id="GO:0005886">
    <property type="term" value="C:plasma membrane"/>
    <property type="evidence" value="ECO:0007669"/>
    <property type="project" value="UniProtKB-SubCell"/>
</dbReference>
<dbReference type="CDD" id="cd11922">
    <property type="entry name" value="SH3_Sorbs1_2"/>
    <property type="match status" value="1"/>
</dbReference>
<name>A0A8U0URQ5_MUSPF</name>
<reference evidence="16" key="1">
    <citation type="submission" date="2025-08" db="UniProtKB">
        <authorList>
            <consortium name="RefSeq"/>
        </authorList>
    </citation>
    <scope>IDENTIFICATION</scope>
    <source>
        <tissue evidence="16">Brain</tissue>
    </source>
</reference>
<protein>
    <submittedName>
        <fullName evidence="16">Sorbin and SH3 domain-containing protein 1 isoform X17</fullName>
    </submittedName>
</protein>
<feature type="compositionally biased region" description="Basic and acidic residues" evidence="12">
    <location>
        <begin position="63"/>
        <end position="73"/>
    </location>
</feature>
<dbReference type="Pfam" id="PF14604">
    <property type="entry name" value="SH3_9"/>
    <property type="match status" value="1"/>
</dbReference>
<dbReference type="FunFam" id="2.30.30.40:FF:000001">
    <property type="entry name" value="Sorbin and SH3 domain-containing protein 1 isoform 2"/>
    <property type="match status" value="1"/>
</dbReference>
<keyword evidence="5" id="KW-1003">Cell membrane</keyword>
<evidence type="ECO:0000256" key="12">
    <source>
        <dbReference type="SAM" id="MobiDB-lite"/>
    </source>
</evidence>
<feature type="region of interest" description="Disordered" evidence="12">
    <location>
        <begin position="1215"/>
        <end position="1277"/>
    </location>
</feature>